<protein>
    <submittedName>
        <fullName evidence="2">Uncharacterized protein</fullName>
    </submittedName>
</protein>
<keyword evidence="1" id="KW-0472">Membrane</keyword>
<feature type="transmembrane region" description="Helical" evidence="1">
    <location>
        <begin position="7"/>
        <end position="22"/>
    </location>
</feature>
<dbReference type="Proteomes" id="UP001199044">
    <property type="component" value="Unassembled WGS sequence"/>
</dbReference>
<dbReference type="EMBL" id="JAIWIU010000004">
    <property type="protein sequence ID" value="MCA2014543.1"/>
    <property type="molecule type" value="Genomic_DNA"/>
</dbReference>
<gene>
    <name evidence="2" type="ORF">LDJ79_00375</name>
</gene>
<evidence type="ECO:0000256" key="1">
    <source>
        <dbReference type="SAM" id="Phobius"/>
    </source>
</evidence>
<proteinExistence type="predicted"/>
<keyword evidence="1" id="KW-0812">Transmembrane</keyword>
<evidence type="ECO:0000313" key="3">
    <source>
        <dbReference type="Proteomes" id="UP001199044"/>
    </source>
</evidence>
<organism evidence="2 3">
    <name type="scientific">Vibrio tritonius</name>
    <dbReference type="NCBI Taxonomy" id="1435069"/>
    <lineage>
        <taxon>Bacteria</taxon>
        <taxon>Pseudomonadati</taxon>
        <taxon>Pseudomonadota</taxon>
        <taxon>Gammaproteobacteria</taxon>
        <taxon>Vibrionales</taxon>
        <taxon>Vibrionaceae</taxon>
        <taxon>Vibrio</taxon>
    </lineage>
</organism>
<dbReference type="RefSeq" id="WP_225249187.1">
    <property type="nucleotide sequence ID" value="NZ_JAIWIU010000004.1"/>
</dbReference>
<comment type="caution">
    <text evidence="2">The sequence shown here is derived from an EMBL/GenBank/DDBJ whole genome shotgun (WGS) entry which is preliminary data.</text>
</comment>
<feature type="transmembrane region" description="Helical" evidence="1">
    <location>
        <begin position="28"/>
        <end position="48"/>
    </location>
</feature>
<evidence type="ECO:0000313" key="2">
    <source>
        <dbReference type="EMBL" id="MCA2014543.1"/>
    </source>
</evidence>
<keyword evidence="1" id="KW-1133">Transmembrane helix</keyword>
<keyword evidence="3" id="KW-1185">Reference proteome</keyword>
<reference evidence="3" key="1">
    <citation type="submission" date="2023-07" db="EMBL/GenBank/DDBJ databases">
        <title>Molecular identification of indigenous halophilic bacteria isolated from red sea cost, biodegradation of synthetic dyes and assessment of degraded metabolite toxicity.</title>
        <authorList>
            <person name="Chaieb K."/>
            <person name="Altayb H.N."/>
        </authorList>
    </citation>
    <scope>NUCLEOTIDE SEQUENCE [LARGE SCALE GENOMIC DNA]</scope>
    <source>
        <strain evidence="3">K20</strain>
    </source>
</reference>
<name>A0ABS7YFU9_9VIBR</name>
<accession>A0ABS7YFU9</accession>
<feature type="transmembrane region" description="Helical" evidence="1">
    <location>
        <begin position="60"/>
        <end position="80"/>
    </location>
</feature>
<feature type="transmembrane region" description="Helical" evidence="1">
    <location>
        <begin position="92"/>
        <end position="116"/>
    </location>
</feature>
<sequence>MNRYGLIVYWLGCLYVVTYLLRDNFVLFYDQFSLVCTFVPAICSLFIRKDESTNNKLLRFFKVSWVSAGLTTMYGTILVMSQIPLEAGSLVVGFSVAMLPIFYAFLLSLVIVPFVIDKR</sequence>